<keyword evidence="8 13" id="KW-1133">Transmembrane helix</keyword>
<proteinExistence type="inferred from homology"/>
<keyword evidence="2" id="KW-1003">Cell membrane</keyword>
<dbReference type="CDD" id="cd07325">
    <property type="entry name" value="M48_Ste24p_like"/>
    <property type="match status" value="1"/>
</dbReference>
<feature type="domain" description="Peptidase M48" evidence="14">
    <location>
        <begin position="68"/>
        <end position="153"/>
    </location>
</feature>
<evidence type="ECO:0000256" key="5">
    <source>
        <dbReference type="ARBA" id="ARBA00022723"/>
    </source>
</evidence>
<accession>A0A264W3M1</accession>
<evidence type="ECO:0000256" key="6">
    <source>
        <dbReference type="ARBA" id="ARBA00022801"/>
    </source>
</evidence>
<dbReference type="EMBL" id="NOKQ01000204">
    <property type="protein sequence ID" value="OZS78164.1"/>
    <property type="molecule type" value="Genomic_DNA"/>
</dbReference>
<keyword evidence="3 12" id="KW-0645">Protease</keyword>
<protein>
    <submittedName>
        <fullName evidence="15">Heat-shock protein HtpX</fullName>
    </submittedName>
</protein>
<keyword evidence="5" id="KW-0479">Metal-binding</keyword>
<evidence type="ECO:0000256" key="11">
    <source>
        <dbReference type="PROSITE-ProRule" id="PRU00023"/>
    </source>
</evidence>
<evidence type="ECO:0000256" key="3">
    <source>
        <dbReference type="ARBA" id="ARBA00022670"/>
    </source>
</evidence>
<dbReference type="Proteomes" id="UP000217065">
    <property type="component" value="Unassembled WGS sequence"/>
</dbReference>
<dbReference type="GO" id="GO:0006508">
    <property type="term" value="P:proteolysis"/>
    <property type="evidence" value="ECO:0007669"/>
    <property type="project" value="UniProtKB-KW"/>
</dbReference>
<feature type="transmembrane region" description="Helical" evidence="13">
    <location>
        <begin position="259"/>
        <end position="288"/>
    </location>
</feature>
<dbReference type="Gene3D" id="3.30.2010.10">
    <property type="entry name" value="Metalloproteases ('zincins'), catalytic domain"/>
    <property type="match status" value="1"/>
</dbReference>
<evidence type="ECO:0000256" key="2">
    <source>
        <dbReference type="ARBA" id="ARBA00022475"/>
    </source>
</evidence>
<feature type="transmembrane region" description="Helical" evidence="13">
    <location>
        <begin position="35"/>
        <end position="54"/>
    </location>
</feature>
<comment type="similarity">
    <text evidence="12">Belongs to the peptidase M48 family.</text>
</comment>
<feature type="repeat" description="ANK" evidence="11">
    <location>
        <begin position="378"/>
        <end position="410"/>
    </location>
</feature>
<dbReference type="PANTHER" id="PTHR43221">
    <property type="entry name" value="PROTEASE HTPX"/>
    <property type="match status" value="1"/>
</dbReference>
<feature type="transmembrane region" description="Helical" evidence="13">
    <location>
        <begin position="12"/>
        <end position="29"/>
    </location>
</feature>
<dbReference type="SMART" id="SM00248">
    <property type="entry name" value="ANK"/>
    <property type="match status" value="3"/>
</dbReference>
<evidence type="ECO:0000256" key="8">
    <source>
        <dbReference type="ARBA" id="ARBA00022989"/>
    </source>
</evidence>
<dbReference type="PANTHER" id="PTHR43221:SF1">
    <property type="entry name" value="PROTEASE HTPX"/>
    <property type="match status" value="1"/>
</dbReference>
<keyword evidence="10 13" id="KW-0472">Membrane</keyword>
<evidence type="ECO:0000313" key="15">
    <source>
        <dbReference type="EMBL" id="OZS78164.1"/>
    </source>
</evidence>
<sequence length="433" mass="47791">MQLNQIKSDRETLYFVLSMIVSIFVYIGVAVSVVGIPIALIVFAFIFYMQLMMLGSIRGNGVRIHQNQFPDVYARVQQLSKEMGLKKTPDIFVIQSEGALNAFATRFLGRDMVVLYSEVFELAREQGQDELDFIIAHELAHVKRRHVWKNLAILPAAFIPFLSQAYSRSCEYTCDRHAAFMIQNPDAAKRALTLLGIGKKMYAEVDEQAYVQQIETESNGVVWLTEVLSTHPRLPKRIQSISQFAGSAERLYYPRTGRILAGVAGLAALGTAIYIACIALFAAGGMLWGSLFAGSEALGLEESLGLESAFETPGETDLMSAAYMGDIEAMEQALASGDSIDEQDEYGADALMYAVKGYSPEAVEYLLELGADPNTYDDVDSALVLAVYNEDIETVELLLEYGADPALPDPEGYTIYDITGESTVEDVLNYLSW</sequence>
<evidence type="ECO:0000256" key="1">
    <source>
        <dbReference type="ARBA" id="ARBA00004651"/>
    </source>
</evidence>
<evidence type="ECO:0000256" key="13">
    <source>
        <dbReference type="SAM" id="Phobius"/>
    </source>
</evidence>
<keyword evidence="6 12" id="KW-0378">Hydrolase</keyword>
<evidence type="ECO:0000313" key="16">
    <source>
        <dbReference type="Proteomes" id="UP000217065"/>
    </source>
</evidence>
<comment type="subcellular location">
    <subcellularLocation>
        <location evidence="1">Cell membrane</location>
        <topology evidence="1">Multi-pass membrane protein</topology>
    </subcellularLocation>
</comment>
<evidence type="ECO:0000259" key="14">
    <source>
        <dbReference type="Pfam" id="PF01435"/>
    </source>
</evidence>
<gene>
    <name evidence="15" type="ORF">CF394_07995</name>
</gene>
<evidence type="ECO:0000256" key="9">
    <source>
        <dbReference type="ARBA" id="ARBA00023049"/>
    </source>
</evidence>
<name>A0A264W3M1_9BACL</name>
<feature type="domain" description="Peptidase M48" evidence="14">
    <location>
        <begin position="157"/>
        <end position="243"/>
    </location>
</feature>
<organism evidence="15 16">
    <name type="scientific">Tetzosporium hominis</name>
    <dbReference type="NCBI Taxonomy" id="2020506"/>
    <lineage>
        <taxon>Bacteria</taxon>
        <taxon>Bacillati</taxon>
        <taxon>Bacillota</taxon>
        <taxon>Bacilli</taxon>
        <taxon>Bacillales</taxon>
        <taxon>Caryophanaceae</taxon>
        <taxon>Tetzosporium</taxon>
    </lineage>
</organism>
<feature type="repeat" description="ANK" evidence="11">
    <location>
        <begin position="346"/>
        <end position="378"/>
    </location>
</feature>
<dbReference type="OrthoDB" id="9810445at2"/>
<reference evidence="15 16" key="1">
    <citation type="submission" date="2017-07" db="EMBL/GenBank/DDBJ databases">
        <title>Tetzosporium hominis gen.nov. sp.nov.</title>
        <authorList>
            <person name="Tetz G."/>
            <person name="Tetz V."/>
        </authorList>
    </citation>
    <scope>NUCLEOTIDE SEQUENCE [LARGE SCALE GENOMIC DNA]</scope>
    <source>
        <strain evidence="15 16">VT-49</strain>
    </source>
</reference>
<evidence type="ECO:0000256" key="7">
    <source>
        <dbReference type="ARBA" id="ARBA00022833"/>
    </source>
</evidence>
<dbReference type="Pfam" id="PF12796">
    <property type="entry name" value="Ank_2"/>
    <property type="match status" value="1"/>
</dbReference>
<evidence type="ECO:0000256" key="4">
    <source>
        <dbReference type="ARBA" id="ARBA00022692"/>
    </source>
</evidence>
<dbReference type="GO" id="GO:0046872">
    <property type="term" value="F:metal ion binding"/>
    <property type="evidence" value="ECO:0007669"/>
    <property type="project" value="UniProtKB-KW"/>
</dbReference>
<dbReference type="InterPro" id="IPR050083">
    <property type="entry name" value="HtpX_protease"/>
</dbReference>
<dbReference type="RefSeq" id="WP_094942835.1">
    <property type="nucleotide sequence ID" value="NZ_NOKQ01000204.1"/>
</dbReference>
<keyword evidence="7 12" id="KW-0862">Zinc</keyword>
<keyword evidence="11" id="KW-0040">ANK repeat</keyword>
<evidence type="ECO:0000256" key="12">
    <source>
        <dbReference type="RuleBase" id="RU003983"/>
    </source>
</evidence>
<keyword evidence="16" id="KW-1185">Reference proteome</keyword>
<keyword evidence="4 13" id="KW-0812">Transmembrane</keyword>
<dbReference type="InterPro" id="IPR001915">
    <property type="entry name" value="Peptidase_M48"/>
</dbReference>
<dbReference type="AlphaFoldDB" id="A0A264W3M1"/>
<dbReference type="GO" id="GO:0004222">
    <property type="term" value="F:metalloendopeptidase activity"/>
    <property type="evidence" value="ECO:0007669"/>
    <property type="project" value="InterPro"/>
</dbReference>
<evidence type="ECO:0000256" key="10">
    <source>
        <dbReference type="ARBA" id="ARBA00023136"/>
    </source>
</evidence>
<dbReference type="InterPro" id="IPR002110">
    <property type="entry name" value="Ankyrin_rpt"/>
</dbReference>
<dbReference type="PROSITE" id="PS50297">
    <property type="entry name" value="ANK_REP_REGION"/>
    <property type="match status" value="2"/>
</dbReference>
<dbReference type="InterPro" id="IPR036770">
    <property type="entry name" value="Ankyrin_rpt-contain_sf"/>
</dbReference>
<dbReference type="GO" id="GO:0005886">
    <property type="term" value="C:plasma membrane"/>
    <property type="evidence" value="ECO:0007669"/>
    <property type="project" value="UniProtKB-SubCell"/>
</dbReference>
<comment type="cofactor">
    <cofactor evidence="12">
        <name>Zn(2+)</name>
        <dbReference type="ChEBI" id="CHEBI:29105"/>
    </cofactor>
    <text evidence="12">Binds 1 zinc ion per subunit.</text>
</comment>
<dbReference type="PROSITE" id="PS50088">
    <property type="entry name" value="ANK_REPEAT"/>
    <property type="match status" value="2"/>
</dbReference>
<dbReference type="Gene3D" id="1.25.40.20">
    <property type="entry name" value="Ankyrin repeat-containing domain"/>
    <property type="match status" value="1"/>
</dbReference>
<comment type="caution">
    <text evidence="15">The sequence shown here is derived from an EMBL/GenBank/DDBJ whole genome shotgun (WGS) entry which is preliminary data.</text>
</comment>
<keyword evidence="9 12" id="KW-0482">Metalloprotease</keyword>
<dbReference type="SUPFAM" id="SSF48403">
    <property type="entry name" value="Ankyrin repeat"/>
    <property type="match status" value="1"/>
</dbReference>
<dbReference type="Pfam" id="PF01435">
    <property type="entry name" value="Peptidase_M48"/>
    <property type="match status" value="2"/>
</dbReference>